<evidence type="ECO:0000313" key="3">
    <source>
        <dbReference type="EMBL" id="MEJ8822497.1"/>
    </source>
</evidence>
<feature type="region of interest" description="Disordered" evidence="1">
    <location>
        <begin position="25"/>
        <end position="45"/>
    </location>
</feature>
<dbReference type="EMBL" id="JBBKZV010000005">
    <property type="protein sequence ID" value="MEJ8822497.1"/>
    <property type="molecule type" value="Genomic_DNA"/>
</dbReference>
<evidence type="ECO:0000256" key="1">
    <source>
        <dbReference type="SAM" id="MobiDB-lite"/>
    </source>
</evidence>
<keyword evidence="2" id="KW-0812">Transmembrane</keyword>
<name>A0ABU8VXT4_9BURK</name>
<proteinExistence type="predicted"/>
<reference evidence="3 4" key="1">
    <citation type="submission" date="2024-03" db="EMBL/GenBank/DDBJ databases">
        <title>Novel species of the genus Variovorax.</title>
        <authorList>
            <person name="Liu Q."/>
            <person name="Xin Y.-H."/>
        </authorList>
    </citation>
    <scope>NUCLEOTIDE SEQUENCE [LARGE SCALE GENOMIC DNA]</scope>
    <source>
        <strain evidence="3 4">KACC 18501</strain>
    </source>
</reference>
<dbReference type="Proteomes" id="UP001363010">
    <property type="component" value="Unassembled WGS sequence"/>
</dbReference>
<keyword evidence="2" id="KW-1133">Transmembrane helix</keyword>
<sequence length="161" mass="16840">MPTTASSRQSTSVAALGRSRFRRVSRSWGADAANPSEHRRQSADTETLGCALPEVEEMLQCTPQDQLLCGITGSASGGLGIAMELFAKQFLALGLNPEAIHRIASPATACLDVMPHNGAVITALAVVGLTHKQAYKPIFMLAVATPILTNALAIVAAMAID</sequence>
<evidence type="ECO:0000256" key="2">
    <source>
        <dbReference type="SAM" id="Phobius"/>
    </source>
</evidence>
<protein>
    <submittedName>
        <fullName evidence="3">Uncharacterized protein</fullName>
    </submittedName>
</protein>
<evidence type="ECO:0000313" key="4">
    <source>
        <dbReference type="Proteomes" id="UP001363010"/>
    </source>
</evidence>
<dbReference type="RefSeq" id="WP_340363547.1">
    <property type="nucleotide sequence ID" value="NZ_JBBKZV010000005.1"/>
</dbReference>
<keyword evidence="2" id="KW-0472">Membrane</keyword>
<feature type="transmembrane region" description="Helical" evidence="2">
    <location>
        <begin position="138"/>
        <end position="160"/>
    </location>
</feature>
<keyword evidence="4" id="KW-1185">Reference proteome</keyword>
<comment type="caution">
    <text evidence="3">The sequence shown here is derived from an EMBL/GenBank/DDBJ whole genome shotgun (WGS) entry which is preliminary data.</text>
</comment>
<accession>A0ABU8VXT4</accession>
<gene>
    <name evidence="3" type="ORF">WKW80_10665</name>
</gene>
<organism evidence="3 4">
    <name type="scientific">Variovorax humicola</name>
    <dbReference type="NCBI Taxonomy" id="1769758"/>
    <lineage>
        <taxon>Bacteria</taxon>
        <taxon>Pseudomonadati</taxon>
        <taxon>Pseudomonadota</taxon>
        <taxon>Betaproteobacteria</taxon>
        <taxon>Burkholderiales</taxon>
        <taxon>Comamonadaceae</taxon>
        <taxon>Variovorax</taxon>
    </lineage>
</organism>